<keyword evidence="4" id="KW-1185">Reference proteome</keyword>
<gene>
    <name evidence="3" type="ORF">P5673_001682</name>
</gene>
<proteinExistence type="predicted"/>
<dbReference type="Pfam" id="PF13472">
    <property type="entry name" value="Lipase_GDSL_2"/>
    <property type="match status" value="1"/>
</dbReference>
<dbReference type="PANTHER" id="PTHR30383">
    <property type="entry name" value="THIOESTERASE 1/PROTEASE 1/LYSOPHOSPHOLIPASE L1"/>
    <property type="match status" value="1"/>
</dbReference>
<dbReference type="GO" id="GO:0004622">
    <property type="term" value="F:phosphatidylcholine lysophospholipase activity"/>
    <property type="evidence" value="ECO:0007669"/>
    <property type="project" value="TreeGrafter"/>
</dbReference>
<dbReference type="EMBL" id="JARQWQ010000003">
    <property type="protein sequence ID" value="KAK2572702.1"/>
    <property type="molecule type" value="Genomic_DNA"/>
</dbReference>
<dbReference type="SUPFAM" id="SSF52266">
    <property type="entry name" value="SGNH hydrolase"/>
    <property type="match status" value="1"/>
</dbReference>
<dbReference type="InterPro" id="IPR013830">
    <property type="entry name" value="SGNH_hydro"/>
</dbReference>
<name>A0AAD9VG48_ACRCE</name>
<dbReference type="Gene3D" id="3.40.50.1110">
    <property type="entry name" value="SGNH hydrolase"/>
    <property type="match status" value="1"/>
</dbReference>
<dbReference type="AlphaFoldDB" id="A0AAD9VG48"/>
<comment type="caution">
    <text evidence="3">The sequence shown here is derived from an EMBL/GenBank/DDBJ whole genome shotgun (WGS) entry which is preliminary data.</text>
</comment>
<dbReference type="PANTHER" id="PTHR30383:SF5">
    <property type="entry name" value="SGNH HYDROLASE-TYPE ESTERASE DOMAIN-CONTAINING PROTEIN"/>
    <property type="match status" value="1"/>
</dbReference>
<evidence type="ECO:0000259" key="2">
    <source>
        <dbReference type="Pfam" id="PF13472"/>
    </source>
</evidence>
<keyword evidence="1" id="KW-1133">Transmembrane helix</keyword>
<dbReference type="InterPro" id="IPR036514">
    <property type="entry name" value="SGNH_hydro_sf"/>
</dbReference>
<accession>A0AAD9VG48</accession>
<keyword evidence="1" id="KW-0812">Transmembrane</keyword>
<reference evidence="3" key="2">
    <citation type="journal article" date="2023" name="Science">
        <title>Genomic signatures of disease resistance in endangered staghorn corals.</title>
        <authorList>
            <person name="Vollmer S.V."/>
            <person name="Selwyn J.D."/>
            <person name="Despard B.A."/>
            <person name="Roesel C.L."/>
        </authorList>
    </citation>
    <scope>NUCLEOTIDE SEQUENCE</scope>
    <source>
        <strain evidence="3">K2</strain>
    </source>
</reference>
<evidence type="ECO:0000313" key="3">
    <source>
        <dbReference type="EMBL" id="KAK2572702.1"/>
    </source>
</evidence>
<evidence type="ECO:0000256" key="1">
    <source>
        <dbReference type="SAM" id="Phobius"/>
    </source>
</evidence>
<reference evidence="3" key="1">
    <citation type="journal article" date="2023" name="G3 (Bethesda)">
        <title>Whole genome assembly and annotation of the endangered Caribbean coral Acropora cervicornis.</title>
        <authorList>
            <person name="Selwyn J.D."/>
            <person name="Vollmer S.V."/>
        </authorList>
    </citation>
    <scope>NUCLEOTIDE SEQUENCE</scope>
    <source>
        <strain evidence="3">K2</strain>
    </source>
</reference>
<organism evidence="3 4">
    <name type="scientific">Acropora cervicornis</name>
    <name type="common">Staghorn coral</name>
    <dbReference type="NCBI Taxonomy" id="6130"/>
    <lineage>
        <taxon>Eukaryota</taxon>
        <taxon>Metazoa</taxon>
        <taxon>Cnidaria</taxon>
        <taxon>Anthozoa</taxon>
        <taxon>Hexacorallia</taxon>
        <taxon>Scleractinia</taxon>
        <taxon>Astrocoeniina</taxon>
        <taxon>Acroporidae</taxon>
        <taxon>Acropora</taxon>
    </lineage>
</organism>
<dbReference type="CDD" id="cd00229">
    <property type="entry name" value="SGNH_hydrolase"/>
    <property type="match status" value="1"/>
</dbReference>
<evidence type="ECO:0000313" key="4">
    <source>
        <dbReference type="Proteomes" id="UP001249851"/>
    </source>
</evidence>
<sequence length="283" mass="32537">MLNLESSYDGARNVCNRVRGMMAKLTRPNVIVISILVLFLMFISLLYTLRFAFNPRRTKTVINILCFGDSLTAGSYTLWSERIPVSKRHPYSIALQKHFDVRERTVRGETGKAEINGRRIYKVHTAGIPGERAVDEMLRRLREHLRNSTISYHWVVILGGTNDLRKYFNDPSFMEDYTSIFKALVKLHETVAKSGGRTVAVTIPDRECIGAGTCDNMKKLQYQINEHLRDYALQNKDKVILADLAKEIVLPRDSELFSDWVHLNPRGYNKMADVIYTAMKDYV</sequence>
<feature type="transmembrane region" description="Helical" evidence="1">
    <location>
        <begin position="30"/>
        <end position="49"/>
    </location>
</feature>
<protein>
    <recommendedName>
        <fullName evidence="2">SGNH hydrolase-type esterase domain-containing protein</fullName>
    </recommendedName>
</protein>
<dbReference type="InterPro" id="IPR051532">
    <property type="entry name" value="Ester_Hydrolysis_Enzymes"/>
</dbReference>
<dbReference type="Proteomes" id="UP001249851">
    <property type="component" value="Unassembled WGS sequence"/>
</dbReference>
<feature type="domain" description="SGNH hydrolase-type esterase" evidence="2">
    <location>
        <begin position="66"/>
        <end position="268"/>
    </location>
</feature>
<keyword evidence="1" id="KW-0472">Membrane</keyword>